<dbReference type="AlphaFoldDB" id="A0A4Y2FLU4"/>
<proteinExistence type="predicted"/>
<evidence type="ECO:0000313" key="1">
    <source>
        <dbReference type="EMBL" id="GBM40604.1"/>
    </source>
</evidence>
<accession>A0A4Y2FLU4</accession>
<protein>
    <submittedName>
        <fullName evidence="1">Uncharacterized protein</fullName>
    </submittedName>
</protein>
<organism evidence="1 2">
    <name type="scientific">Araneus ventricosus</name>
    <name type="common">Orbweaver spider</name>
    <name type="synonym">Epeira ventricosa</name>
    <dbReference type="NCBI Taxonomy" id="182803"/>
    <lineage>
        <taxon>Eukaryota</taxon>
        <taxon>Metazoa</taxon>
        <taxon>Ecdysozoa</taxon>
        <taxon>Arthropoda</taxon>
        <taxon>Chelicerata</taxon>
        <taxon>Arachnida</taxon>
        <taxon>Araneae</taxon>
        <taxon>Araneomorphae</taxon>
        <taxon>Entelegynae</taxon>
        <taxon>Araneoidea</taxon>
        <taxon>Araneidae</taxon>
        <taxon>Araneus</taxon>
    </lineage>
</organism>
<evidence type="ECO:0000313" key="2">
    <source>
        <dbReference type="Proteomes" id="UP000499080"/>
    </source>
</evidence>
<keyword evidence="2" id="KW-1185">Reference proteome</keyword>
<gene>
    <name evidence="1" type="ORF">AVEN_27191_1</name>
</gene>
<sequence length="112" mass="12683">MPPDKQADSRLPGGYNYGLVVPSADDSVGMEFQIRFRYDYYGWILRLRPQQLDNLYMQFCNQKLSEPALLGIQVNLNDGLCYSSDTKVEILTAITAYGPTPSEGGIYHLWRG</sequence>
<comment type="caution">
    <text evidence="1">The sequence shown here is derived from an EMBL/GenBank/DDBJ whole genome shotgun (WGS) entry which is preliminary data.</text>
</comment>
<dbReference type="Proteomes" id="UP000499080">
    <property type="component" value="Unassembled WGS sequence"/>
</dbReference>
<reference evidence="1 2" key="1">
    <citation type="journal article" date="2019" name="Sci. Rep.">
        <title>Orb-weaving spider Araneus ventricosus genome elucidates the spidroin gene catalogue.</title>
        <authorList>
            <person name="Kono N."/>
            <person name="Nakamura H."/>
            <person name="Ohtoshi R."/>
            <person name="Moran D.A.P."/>
            <person name="Shinohara A."/>
            <person name="Yoshida Y."/>
            <person name="Fujiwara M."/>
            <person name="Mori M."/>
            <person name="Tomita M."/>
            <person name="Arakawa K."/>
        </authorList>
    </citation>
    <scope>NUCLEOTIDE SEQUENCE [LARGE SCALE GENOMIC DNA]</scope>
</reference>
<dbReference type="EMBL" id="BGPR01000936">
    <property type="protein sequence ID" value="GBM40604.1"/>
    <property type="molecule type" value="Genomic_DNA"/>
</dbReference>
<name>A0A4Y2FLU4_ARAVE</name>